<evidence type="ECO:0000313" key="1">
    <source>
        <dbReference type="EMBL" id="UOD49387.1"/>
    </source>
</evidence>
<dbReference type="Gene3D" id="3.40.50.300">
    <property type="entry name" value="P-loop containing nucleotide triphosphate hydrolases"/>
    <property type="match status" value="1"/>
</dbReference>
<dbReference type="NCBIfam" id="NF033429">
    <property type="entry name" value="ImuA_translesion"/>
    <property type="match status" value="1"/>
</dbReference>
<evidence type="ECO:0000313" key="2">
    <source>
        <dbReference type="Proteomes" id="UP000831607"/>
    </source>
</evidence>
<reference evidence="1 2" key="1">
    <citation type="submission" date="2020-11" db="EMBL/GenBank/DDBJ databases">
        <title>Algicoccus daihaiensis sp.nov., isolated from Daihai Lake in Inner Mongolia.</title>
        <authorList>
            <person name="Kai J."/>
        </authorList>
    </citation>
    <scope>NUCLEOTIDE SEQUENCE [LARGE SCALE GENOMIC DNA]</scope>
    <source>
        <strain evidence="2">f23</strain>
    </source>
</reference>
<name>A0ABY4AK02_9BURK</name>
<protein>
    <submittedName>
        <fullName evidence="1">Translesion DNA synthesis-associated protein ImuA</fullName>
    </submittedName>
</protein>
<dbReference type="Proteomes" id="UP000831607">
    <property type="component" value="Chromosome"/>
</dbReference>
<dbReference type="InterPro" id="IPR017166">
    <property type="entry name" value="UCP037290"/>
</dbReference>
<sequence length="236" mass="25866">MDRDPFNESSNNIVAHSVLPAGVWRASEQAIAAVRTCSSTHSELDTWLPGGGWPRGSLIEILTDAPGSGEIALIAPSLAALPTQRPIVLLKPPAVPNVLAWQQWQISSHRLWWLHPKTLPDAWWSAETVLRGHGFAALMAWLDPIDEKALRRLHACVQETDTLMFLFRPKRAAQQFSPSPLRLMLTPSTARTMSIEIIKCKGSKPGVPIVLTFKPDEKTAAGVGNVDGHRTVCLVP</sequence>
<accession>A0ABY4AK02</accession>
<keyword evidence="2" id="KW-1185">Reference proteome</keyword>
<dbReference type="PIRSF" id="PIRSF037290">
    <property type="entry name" value="UCP037290"/>
    <property type="match status" value="1"/>
</dbReference>
<dbReference type="InterPro" id="IPR027417">
    <property type="entry name" value="P-loop_NTPase"/>
</dbReference>
<proteinExistence type="predicted"/>
<organism evidence="1 2">
    <name type="scientific">Orrella daihaiensis</name>
    <dbReference type="NCBI Taxonomy" id="2782176"/>
    <lineage>
        <taxon>Bacteria</taxon>
        <taxon>Pseudomonadati</taxon>
        <taxon>Pseudomonadota</taxon>
        <taxon>Betaproteobacteria</taxon>
        <taxon>Burkholderiales</taxon>
        <taxon>Alcaligenaceae</taxon>
        <taxon>Orrella</taxon>
    </lineage>
</organism>
<dbReference type="EMBL" id="CP063982">
    <property type="protein sequence ID" value="UOD49387.1"/>
    <property type="molecule type" value="Genomic_DNA"/>
</dbReference>
<dbReference type="SUPFAM" id="SSF52540">
    <property type="entry name" value="P-loop containing nucleoside triphosphate hydrolases"/>
    <property type="match status" value="1"/>
</dbReference>
<dbReference type="RefSeq" id="WP_243477547.1">
    <property type="nucleotide sequence ID" value="NZ_CP063982.1"/>
</dbReference>
<gene>
    <name evidence="1" type="primary">imuA</name>
    <name evidence="1" type="ORF">DHf2319_07750</name>
</gene>
<dbReference type="InterPro" id="IPR047610">
    <property type="entry name" value="ImuA_translesion"/>
</dbReference>